<feature type="domain" description="DUF6265" evidence="1">
    <location>
        <begin position="21"/>
        <end position="127"/>
    </location>
</feature>
<dbReference type="InterPro" id="IPR046232">
    <property type="entry name" value="DUF6265"/>
</dbReference>
<evidence type="ECO:0000313" key="2">
    <source>
        <dbReference type="EMBL" id="QNP43402.1"/>
    </source>
</evidence>
<dbReference type="Pfam" id="PF19780">
    <property type="entry name" value="DUF6265"/>
    <property type="match status" value="1"/>
</dbReference>
<keyword evidence="3" id="KW-1185">Reference proteome</keyword>
<protein>
    <recommendedName>
        <fullName evidence="1">DUF6265 domain-containing protein</fullName>
    </recommendedName>
</protein>
<evidence type="ECO:0000259" key="1">
    <source>
        <dbReference type="Pfam" id="PF19780"/>
    </source>
</evidence>
<evidence type="ECO:0000313" key="3">
    <source>
        <dbReference type="Proteomes" id="UP000516134"/>
    </source>
</evidence>
<name>A0ABX6T0P1_9SPHN</name>
<dbReference type="EMBL" id="CP060780">
    <property type="protein sequence ID" value="QNP43402.1"/>
    <property type="molecule type" value="Genomic_DNA"/>
</dbReference>
<organism evidence="2 3">
    <name type="scientific">Sphingomonas daechungensis</name>
    <dbReference type="NCBI Taxonomy" id="1176646"/>
    <lineage>
        <taxon>Bacteria</taxon>
        <taxon>Pseudomonadati</taxon>
        <taxon>Pseudomonadota</taxon>
        <taxon>Alphaproteobacteria</taxon>
        <taxon>Sphingomonadales</taxon>
        <taxon>Sphingomonadaceae</taxon>
        <taxon>Sphingomonas</taxon>
    </lineage>
</organism>
<accession>A0ABX6T0P1</accession>
<gene>
    <name evidence="2" type="ORF">H9L15_00650</name>
</gene>
<dbReference type="Proteomes" id="UP000516134">
    <property type="component" value="Chromosome"/>
</dbReference>
<proteinExistence type="predicted"/>
<dbReference type="RefSeq" id="WP_187714832.1">
    <property type="nucleotide sequence ID" value="NZ_BAABJC010000001.1"/>
</dbReference>
<reference evidence="2 3" key="1">
    <citation type="submission" date="2020-08" db="EMBL/GenBank/DDBJ databases">
        <title>Genome sequence of Sphingomonas daechungensis KACC 18115T.</title>
        <authorList>
            <person name="Hyun D.-W."/>
            <person name="Bae J.-W."/>
        </authorList>
    </citation>
    <scope>NUCLEOTIDE SEQUENCE [LARGE SCALE GENOMIC DNA]</scope>
    <source>
        <strain evidence="2 3">KACC 18115</strain>
    </source>
</reference>
<sequence>MLLMLAAFVAEVTPRPVLPVWLTGCWESEAHGKWIEECWNDPRAGIMMGSGRSGRADALADWEVMQIQIDPASSKMTFYGSPEGQNRTAFEWTPSSESGVTFVNSEHDYPQKIRYWREGRELVAEVSLADGGKARRWRYQPKTD</sequence>